<protein>
    <submittedName>
        <fullName evidence="1">Uncharacterized protein</fullName>
    </submittedName>
</protein>
<accession>A0A481ZD61</accession>
<name>A0A481ZD61_9VIRU</name>
<organism evidence="1">
    <name type="scientific">Pithovirus LCPAC406</name>
    <dbReference type="NCBI Taxonomy" id="2506599"/>
    <lineage>
        <taxon>Viruses</taxon>
        <taxon>Pithoviruses</taxon>
    </lineage>
</organism>
<gene>
    <name evidence="1" type="ORF">LCPAC406_02070</name>
</gene>
<evidence type="ECO:0000313" key="1">
    <source>
        <dbReference type="EMBL" id="QBK93893.1"/>
    </source>
</evidence>
<reference evidence="1" key="1">
    <citation type="journal article" date="2019" name="MBio">
        <title>Virus Genomes from Deep Sea Sediments Expand the Ocean Megavirome and Support Independent Origins of Viral Gigantism.</title>
        <authorList>
            <person name="Backstrom D."/>
            <person name="Yutin N."/>
            <person name="Jorgensen S.L."/>
            <person name="Dharamshi J."/>
            <person name="Homa F."/>
            <person name="Zaremba-Niedwiedzka K."/>
            <person name="Spang A."/>
            <person name="Wolf Y.I."/>
            <person name="Koonin E.V."/>
            <person name="Ettema T.J."/>
        </authorList>
    </citation>
    <scope>NUCLEOTIDE SEQUENCE</scope>
</reference>
<dbReference type="EMBL" id="MK500607">
    <property type="protein sequence ID" value="QBK93893.1"/>
    <property type="molecule type" value="Genomic_DNA"/>
</dbReference>
<proteinExistence type="predicted"/>
<sequence length="208" mass="24612">MAVYQVYNNFVMGLTTNFELAREFLRQVSQDKGASDGIYLLKLDEKTGEFKEEDFVKSEDIIEHPLRKLTKEERKLPEELFNLNVNREYEIEKRVFLTERNLLENLGFYHEKYGEMLSSFGSYMNDFVVYVLFNEVIEDSSSISDMSLEDAIERVKMKHMCNFAGKIKINKITYLDNMKSIGKIYIPRIERENLQKVFDLAKQFNKMC</sequence>